<dbReference type="PANTHER" id="PTHR10574">
    <property type="entry name" value="NETRIN/LAMININ-RELATED"/>
    <property type="match status" value="1"/>
</dbReference>
<sequence>MKSRWISVWGVLVLVCTVQATYTYHTTLRCECNGRSRYCLRDTFGLHCVDCQGNTEGRHCERCKEGFYQQGASCLPCRCNPTGSVGAGCDSRGRCSCKDGVTGDRCDQCPDGPIGPNGCSQRRQPREDSGSQTLPCLCHGHSSQCSPQSGYSIHNVTSTFTDGPQGWTVATVQGVTPSDVHFRWSPTHQDLEVISKNSLPVYLHAPAPYLGNQLLSYGQNFSFSLRLDRGVRHPSTNDVILEGAGLRVSASLGDLRSIVPCGQKIKYSFRLDEQPGSRWRPQLSSLQFQKLLQNLTAIKIRATFGEKGRGYLDNVELVSARRGVGVLARWVQTCSCPAGYEGEFCERCSAGFRRPTPADGAFSSCQPCSCRGGSCDPQTGDCYSADETPGDWSCPEGFYRDPWQQQACVKCPCPEGVSCFLDVGSLVPRCGRCPTGTAGPRCDVCQEGFYGDPAGVSGLQRPCRPCQCNGHIDINVAGSCDRGSGECLKCLNNTKGWSCESCQRGFYHSRITDACKPCDCDLQGSESRQCDDSGRCQCRPGFEGLRCQRSNCPTCFTPIKTKMDVYTSRLRELEKTFSDIDGGLTPSNAAEMEATLRAVEQLVNDLQDNTEQLTVLEKGLQGRLSSISNIQLTKGQDIQNIADTAEDIEQRHNNYKTEVKKIQTLMDSMKRKLEDAKSDLRSAELPLSDAQPFGPNLLSSLVQTATSLADKHQSKASTVGHMANKALGDSEKSLALVRTLMNKENKVKELIGDLKTTYDQTSAQVKAMENQAIRLSSEARDESKMADGMLKNIASMERNIPGSLKGEMDAMVSRFDSMKGLVDKNILGFEALQGGVQRDMAATGDLLAKGKAAQQDFNHLLDRVNLAKADTEGALQLINSNTAELDGALNTLRGFDQQIDSSKALADAAIRRLPGINGTIQQANGKNVRTLSVLNDVSDDYNNALGGINVLDGLVNKLEGTFGSLPPYTGLLNEATKLNKEALDLRTMVSDTARDLEFELNKARKMEADAEQAAIGAAAAFDNVKQARDAVGKTLQNINSLLANMNQPGVVDEGRVKQLEDMMANAQSDVNGVLTPRLRDMEQREAAMRRQLTGINSDIDTILGDIANLEDILRTIPSGCYNSPPIEEA</sequence>
<feature type="coiled-coil region" evidence="11">
    <location>
        <begin position="751"/>
        <end position="778"/>
    </location>
</feature>
<keyword evidence="4 12" id="KW-0732">Signal</keyword>
<feature type="domain" description="Laminin EGF-like" evidence="13">
    <location>
        <begin position="466"/>
        <end position="517"/>
    </location>
</feature>
<keyword evidence="3" id="KW-0272">Extracellular matrix</keyword>
<feature type="disulfide bond" evidence="10">
    <location>
        <begin position="97"/>
        <end position="106"/>
    </location>
</feature>
<evidence type="ECO:0000256" key="11">
    <source>
        <dbReference type="SAM" id="Coils"/>
    </source>
</evidence>
<comment type="subcellular location">
    <subcellularLocation>
        <location evidence="1">Secreted</location>
        <location evidence="1">Extracellular space</location>
        <location evidence="1">Extracellular matrix</location>
        <location evidence="1">Basement membrane</location>
    </subcellularLocation>
</comment>
<dbReference type="InterPro" id="IPR000034">
    <property type="entry name" value="Laminin_IV"/>
</dbReference>
<feature type="disulfide bond" evidence="10">
    <location>
        <begin position="518"/>
        <end position="530"/>
    </location>
</feature>
<dbReference type="Ensembl" id="ENSENLT00000026928.1">
    <property type="protein sequence ID" value="ENSENLP00000026109.1"/>
    <property type="gene ID" value="ENSENLG00000011764.1"/>
</dbReference>
<dbReference type="InterPro" id="IPR002049">
    <property type="entry name" value="LE_dom"/>
</dbReference>
<dbReference type="InterPro" id="IPR050440">
    <property type="entry name" value="Laminin/Netrin_ECM"/>
</dbReference>
<feature type="signal peptide" evidence="12">
    <location>
        <begin position="1"/>
        <end position="20"/>
    </location>
</feature>
<keyword evidence="8" id="KW-0325">Glycoprotein</keyword>
<evidence type="ECO:0000256" key="7">
    <source>
        <dbReference type="ARBA" id="ARBA00023157"/>
    </source>
</evidence>
<feature type="disulfide bond" evidence="10">
    <location>
        <begin position="490"/>
        <end position="499"/>
    </location>
</feature>
<evidence type="ECO:0000313" key="16">
    <source>
        <dbReference type="Proteomes" id="UP000472264"/>
    </source>
</evidence>
<evidence type="ECO:0000259" key="13">
    <source>
        <dbReference type="PROSITE" id="PS50027"/>
    </source>
</evidence>
<feature type="disulfide bond" evidence="10">
    <location>
        <begin position="51"/>
        <end position="60"/>
    </location>
</feature>
<evidence type="ECO:0000256" key="6">
    <source>
        <dbReference type="ARBA" id="ARBA00022869"/>
    </source>
</evidence>
<feature type="domain" description="Laminin EGF-like" evidence="13">
    <location>
        <begin position="77"/>
        <end position="121"/>
    </location>
</feature>
<name>A0A665V3B3_ECHNA</name>
<evidence type="ECO:0000259" key="14">
    <source>
        <dbReference type="PROSITE" id="PS51115"/>
    </source>
</evidence>
<evidence type="ECO:0000256" key="9">
    <source>
        <dbReference type="ARBA" id="ARBA00023292"/>
    </source>
</evidence>
<feature type="domain" description="Laminin EGF-like" evidence="13">
    <location>
        <begin position="518"/>
        <end position="557"/>
    </location>
</feature>
<dbReference type="OMA" id="ARWVQTC"/>
<reference evidence="15" key="3">
    <citation type="submission" date="2025-09" db="UniProtKB">
        <authorList>
            <consortium name="Ensembl"/>
        </authorList>
    </citation>
    <scope>IDENTIFICATION</scope>
</reference>
<dbReference type="Pfam" id="PF00053">
    <property type="entry name" value="EGF_laminin"/>
    <property type="match status" value="4"/>
</dbReference>
<feature type="disulfide bond" evidence="10">
    <location>
        <begin position="538"/>
        <end position="547"/>
    </location>
</feature>
<dbReference type="SMART" id="SM00180">
    <property type="entry name" value="EGF_Lam"/>
    <property type="match status" value="5"/>
</dbReference>
<keyword evidence="5" id="KW-0677">Repeat</keyword>
<dbReference type="InterPro" id="IPR000742">
    <property type="entry name" value="EGF"/>
</dbReference>
<evidence type="ECO:0000256" key="1">
    <source>
        <dbReference type="ARBA" id="ARBA00004302"/>
    </source>
</evidence>
<protein>
    <submittedName>
        <fullName evidence="15">Laminin subunit gamma-2-like</fullName>
    </submittedName>
</protein>
<evidence type="ECO:0000256" key="2">
    <source>
        <dbReference type="ARBA" id="ARBA00022525"/>
    </source>
</evidence>
<evidence type="ECO:0000256" key="4">
    <source>
        <dbReference type="ARBA" id="ARBA00022729"/>
    </source>
</evidence>
<dbReference type="Gene3D" id="2.10.25.10">
    <property type="entry name" value="Laminin"/>
    <property type="match status" value="5"/>
</dbReference>
<dbReference type="Proteomes" id="UP000472264">
    <property type="component" value="Chromosome 17"/>
</dbReference>
<evidence type="ECO:0000256" key="3">
    <source>
        <dbReference type="ARBA" id="ARBA00022530"/>
    </source>
</evidence>
<organism evidence="15 16">
    <name type="scientific">Echeneis naucrates</name>
    <name type="common">Live sharksucker</name>
    <dbReference type="NCBI Taxonomy" id="173247"/>
    <lineage>
        <taxon>Eukaryota</taxon>
        <taxon>Metazoa</taxon>
        <taxon>Chordata</taxon>
        <taxon>Craniata</taxon>
        <taxon>Vertebrata</taxon>
        <taxon>Euteleostomi</taxon>
        <taxon>Actinopterygii</taxon>
        <taxon>Neopterygii</taxon>
        <taxon>Teleostei</taxon>
        <taxon>Neoteleostei</taxon>
        <taxon>Acanthomorphata</taxon>
        <taxon>Carangaria</taxon>
        <taxon>Carangiformes</taxon>
        <taxon>Echeneidae</taxon>
        <taxon>Echeneis</taxon>
    </lineage>
</organism>
<feature type="chain" id="PRO_5025413917" evidence="12">
    <location>
        <begin position="21"/>
        <end position="1129"/>
    </location>
</feature>
<evidence type="ECO:0000256" key="8">
    <source>
        <dbReference type="ARBA" id="ARBA00023180"/>
    </source>
</evidence>
<dbReference type="GO" id="GO:0005604">
    <property type="term" value="C:basement membrane"/>
    <property type="evidence" value="ECO:0007669"/>
    <property type="project" value="UniProtKB-SubCell"/>
</dbReference>
<keyword evidence="11" id="KW-0175">Coiled coil</keyword>
<keyword evidence="7 10" id="KW-1015">Disulfide bond</keyword>
<comment type="caution">
    <text evidence="10">Lacks conserved residue(s) required for the propagation of feature annotation.</text>
</comment>
<dbReference type="GO" id="GO:0007411">
    <property type="term" value="P:axon guidance"/>
    <property type="evidence" value="ECO:0007669"/>
    <property type="project" value="TreeGrafter"/>
</dbReference>
<evidence type="ECO:0000256" key="5">
    <source>
        <dbReference type="ARBA" id="ARBA00022737"/>
    </source>
</evidence>
<dbReference type="SMART" id="SM00181">
    <property type="entry name" value="EGF"/>
    <property type="match status" value="4"/>
</dbReference>
<gene>
    <name evidence="15" type="primary">lamc2</name>
</gene>
<evidence type="ECO:0000313" key="15">
    <source>
        <dbReference type="Ensembl" id="ENSENLP00000026109.1"/>
    </source>
</evidence>
<dbReference type="FunFam" id="2.10.25.10:FF:000188">
    <property type="entry name" value="Laminin subunit gamma 2"/>
    <property type="match status" value="1"/>
</dbReference>
<dbReference type="FunFam" id="2.10.25.10:FF:000130">
    <property type="entry name" value="Laminin subunit beta 1"/>
    <property type="match status" value="1"/>
</dbReference>
<feature type="domain" description="Laminin IV type A" evidence="14">
    <location>
        <begin position="162"/>
        <end position="333"/>
    </location>
</feature>
<dbReference type="Pfam" id="PF00052">
    <property type="entry name" value="Laminin_B"/>
    <property type="match status" value="1"/>
</dbReference>
<dbReference type="PRINTS" id="PR00011">
    <property type="entry name" value="EGFLAMININ"/>
</dbReference>
<feature type="disulfide bond" evidence="10">
    <location>
        <begin position="77"/>
        <end position="89"/>
    </location>
</feature>
<dbReference type="InterPro" id="IPR056863">
    <property type="entry name" value="LMN_ATRN_NET-like_EGF"/>
</dbReference>
<keyword evidence="6" id="KW-0084">Basement membrane</keyword>
<dbReference type="GO" id="GO:0009887">
    <property type="term" value="P:animal organ morphogenesis"/>
    <property type="evidence" value="ECO:0007669"/>
    <property type="project" value="TreeGrafter"/>
</dbReference>
<keyword evidence="9 10" id="KW-0424">Laminin EGF-like domain</keyword>
<evidence type="ECO:0000256" key="10">
    <source>
        <dbReference type="PROSITE-ProRule" id="PRU00460"/>
    </source>
</evidence>
<dbReference type="Pfam" id="PF24973">
    <property type="entry name" value="EGF_LMN_ATRN"/>
    <property type="match status" value="2"/>
</dbReference>
<dbReference type="PANTHER" id="PTHR10574:SF270">
    <property type="entry name" value="LAMININ SUBUNIT GAMMA-1"/>
    <property type="match status" value="1"/>
</dbReference>
<dbReference type="SMART" id="SM00281">
    <property type="entry name" value="LamB"/>
    <property type="match status" value="1"/>
</dbReference>
<dbReference type="AlphaFoldDB" id="A0A665V3B3"/>
<reference evidence="15" key="1">
    <citation type="submission" date="2021-04" db="EMBL/GenBank/DDBJ databases">
        <authorList>
            <consortium name="Wellcome Sanger Institute Data Sharing"/>
        </authorList>
    </citation>
    <scope>NUCLEOTIDE SEQUENCE [LARGE SCALE GENOMIC DNA]</scope>
</reference>
<dbReference type="PROSITE" id="PS01248">
    <property type="entry name" value="EGF_LAM_1"/>
    <property type="match status" value="2"/>
</dbReference>
<feature type="coiled-coil region" evidence="11">
    <location>
        <begin position="589"/>
        <end position="679"/>
    </location>
</feature>
<dbReference type="InParanoid" id="A0A665V3B3"/>
<reference evidence="15" key="2">
    <citation type="submission" date="2025-08" db="UniProtKB">
        <authorList>
            <consortium name="Ensembl"/>
        </authorList>
    </citation>
    <scope>IDENTIFICATION</scope>
</reference>
<dbReference type="CDD" id="cd00055">
    <property type="entry name" value="EGF_Lam"/>
    <property type="match status" value="4"/>
</dbReference>
<dbReference type="SUPFAM" id="SSF57196">
    <property type="entry name" value="EGF/Laminin"/>
    <property type="match status" value="3"/>
</dbReference>
<feature type="domain" description="Laminin EGF-like" evidence="13">
    <location>
        <begin position="30"/>
        <end position="76"/>
    </location>
</feature>
<evidence type="ECO:0000256" key="12">
    <source>
        <dbReference type="SAM" id="SignalP"/>
    </source>
</evidence>
<keyword evidence="16" id="KW-1185">Reference proteome</keyword>
<keyword evidence="2" id="KW-0964">Secreted</keyword>
<proteinExistence type="predicted"/>
<dbReference type="PROSITE" id="PS50027">
    <property type="entry name" value="EGF_LAM_2"/>
    <property type="match status" value="4"/>
</dbReference>
<dbReference type="GO" id="GO:0009888">
    <property type="term" value="P:tissue development"/>
    <property type="evidence" value="ECO:0007669"/>
    <property type="project" value="TreeGrafter"/>
</dbReference>
<dbReference type="PROSITE" id="PS51115">
    <property type="entry name" value="LAMININ_IVA"/>
    <property type="match status" value="1"/>
</dbReference>
<accession>A0A665V3B3</accession>